<dbReference type="STRING" id="35608.A0A2U1LHB4"/>
<dbReference type="OrthoDB" id="687377at2759"/>
<proteinExistence type="predicted"/>
<dbReference type="Gene3D" id="3.30.70.80">
    <property type="entry name" value="Peptidase S8 propeptide/proteinase inhibitor I9"/>
    <property type="match status" value="1"/>
</dbReference>
<dbReference type="EMBL" id="PKPP01009388">
    <property type="protein sequence ID" value="PWA48376.1"/>
    <property type="molecule type" value="Genomic_DNA"/>
</dbReference>
<feature type="domain" description="Inhibitor I9" evidence="1">
    <location>
        <begin position="41"/>
        <end position="92"/>
    </location>
</feature>
<reference evidence="2 3" key="1">
    <citation type="journal article" date="2018" name="Mol. Plant">
        <title>The genome of Artemisia annua provides insight into the evolution of Asteraceae family and artemisinin biosynthesis.</title>
        <authorList>
            <person name="Shen Q."/>
            <person name="Zhang L."/>
            <person name="Liao Z."/>
            <person name="Wang S."/>
            <person name="Yan T."/>
            <person name="Shi P."/>
            <person name="Liu M."/>
            <person name="Fu X."/>
            <person name="Pan Q."/>
            <person name="Wang Y."/>
            <person name="Lv Z."/>
            <person name="Lu X."/>
            <person name="Zhang F."/>
            <person name="Jiang W."/>
            <person name="Ma Y."/>
            <person name="Chen M."/>
            <person name="Hao X."/>
            <person name="Li L."/>
            <person name="Tang Y."/>
            <person name="Lv G."/>
            <person name="Zhou Y."/>
            <person name="Sun X."/>
            <person name="Brodelius P.E."/>
            <person name="Rose J.K.C."/>
            <person name="Tang K."/>
        </authorList>
    </citation>
    <scope>NUCLEOTIDE SEQUENCE [LARGE SCALE GENOMIC DNA]</scope>
    <source>
        <strain evidence="3">cv. Huhao1</strain>
        <tissue evidence="2">Leaf</tissue>
    </source>
</reference>
<sequence>MSSTLLPSCGGSVVVALTTSVGSRYSCYTEITNASPNSPSILGEEAAKGALLYTYKHVACGFSAKLTPTQVEEISKRPGVLQVVESGTMRLHESPAKLHNLNV</sequence>
<dbReference type="AlphaFoldDB" id="A0A2U1LHB4"/>
<protein>
    <submittedName>
        <fullName evidence="2">Proteinase inhibitor, propeptide, Peptidase S8, subtilisin-related protein</fullName>
    </submittedName>
</protein>
<comment type="caution">
    <text evidence="2">The sequence shown here is derived from an EMBL/GenBank/DDBJ whole genome shotgun (WGS) entry which is preliminary data.</text>
</comment>
<gene>
    <name evidence="2" type="ORF">CTI12_AA490330</name>
</gene>
<evidence type="ECO:0000313" key="2">
    <source>
        <dbReference type="EMBL" id="PWA48376.1"/>
    </source>
</evidence>
<dbReference type="InterPro" id="IPR010259">
    <property type="entry name" value="S8pro/Inhibitor_I9"/>
</dbReference>
<dbReference type="PANTHER" id="PTHR48222">
    <property type="entry name" value="PROTEINASE INHIBITOR, PROPEPTIDE"/>
    <property type="match status" value="1"/>
</dbReference>
<dbReference type="Pfam" id="PF05922">
    <property type="entry name" value="Inhibitor_I9"/>
    <property type="match status" value="1"/>
</dbReference>
<organism evidence="2 3">
    <name type="scientific">Artemisia annua</name>
    <name type="common">Sweet wormwood</name>
    <dbReference type="NCBI Taxonomy" id="35608"/>
    <lineage>
        <taxon>Eukaryota</taxon>
        <taxon>Viridiplantae</taxon>
        <taxon>Streptophyta</taxon>
        <taxon>Embryophyta</taxon>
        <taxon>Tracheophyta</taxon>
        <taxon>Spermatophyta</taxon>
        <taxon>Magnoliopsida</taxon>
        <taxon>eudicotyledons</taxon>
        <taxon>Gunneridae</taxon>
        <taxon>Pentapetalae</taxon>
        <taxon>asterids</taxon>
        <taxon>campanulids</taxon>
        <taxon>Asterales</taxon>
        <taxon>Asteraceae</taxon>
        <taxon>Asteroideae</taxon>
        <taxon>Anthemideae</taxon>
        <taxon>Artemisiinae</taxon>
        <taxon>Artemisia</taxon>
    </lineage>
</organism>
<dbReference type="Proteomes" id="UP000245207">
    <property type="component" value="Unassembled WGS sequence"/>
</dbReference>
<evidence type="ECO:0000313" key="3">
    <source>
        <dbReference type="Proteomes" id="UP000245207"/>
    </source>
</evidence>
<dbReference type="InterPro" id="IPR037045">
    <property type="entry name" value="S8pro/Inhibitor_I9_sf"/>
</dbReference>
<dbReference type="PANTHER" id="PTHR48222:SF4">
    <property type="entry name" value="PROTEINASE INHIBITOR, PROPEPTIDE"/>
    <property type="match status" value="1"/>
</dbReference>
<name>A0A2U1LHB4_ARTAN</name>
<accession>A0A2U1LHB4</accession>
<evidence type="ECO:0000259" key="1">
    <source>
        <dbReference type="Pfam" id="PF05922"/>
    </source>
</evidence>
<keyword evidence="3" id="KW-1185">Reference proteome</keyword>